<keyword evidence="2" id="KW-1185">Reference proteome</keyword>
<accession>A0A495S8R2</accession>
<dbReference type="OrthoDB" id="2083221at2"/>
<reference evidence="1 2" key="1">
    <citation type="submission" date="2018-10" db="EMBL/GenBank/DDBJ databases">
        <title>Genomic Encyclopedia of Archaeal and Bacterial Type Strains, Phase II (KMG-II): from individual species to whole genera.</title>
        <authorList>
            <person name="Goeker M."/>
        </authorList>
    </citation>
    <scope>NUCLEOTIDE SEQUENCE [LARGE SCALE GENOMIC DNA]</scope>
    <source>
        <strain evidence="1 2">DSM 14219</strain>
    </source>
</reference>
<dbReference type="Proteomes" id="UP000272428">
    <property type="component" value="Unassembled WGS sequence"/>
</dbReference>
<gene>
    <name evidence="1" type="ORF">BCF58_3388</name>
</gene>
<proteinExistence type="predicted"/>
<dbReference type="AlphaFoldDB" id="A0A495S8R2"/>
<name>A0A495S8R2_9FLAO</name>
<dbReference type="EMBL" id="RBXB01000004">
    <property type="protein sequence ID" value="RKS95901.1"/>
    <property type="molecule type" value="Genomic_DNA"/>
</dbReference>
<sequence length="173" mass="19466">MDLRGLFSDKTKKNKEKIEILFPAILNGEVFTGDLLTFVSSAKDPVKADCIEALEFATKINSEILDKDLFEFIVKNLSEKAPRIKWESAKVIGNTARHFSDNLDEAIAKLIENTSHEGTVVRWSAAFALSEILPINQQLKSRLLSTLKDISEKEEKNSIKKIYQKAIKLAEKG</sequence>
<dbReference type="InterPro" id="IPR016024">
    <property type="entry name" value="ARM-type_fold"/>
</dbReference>
<evidence type="ECO:0008006" key="3">
    <source>
        <dbReference type="Google" id="ProtNLM"/>
    </source>
</evidence>
<evidence type="ECO:0000313" key="1">
    <source>
        <dbReference type="EMBL" id="RKS95901.1"/>
    </source>
</evidence>
<comment type="caution">
    <text evidence="1">The sequence shown here is derived from an EMBL/GenBank/DDBJ whole genome shotgun (WGS) entry which is preliminary data.</text>
</comment>
<dbReference type="Gene3D" id="1.25.10.10">
    <property type="entry name" value="Leucine-rich Repeat Variant"/>
    <property type="match status" value="1"/>
</dbReference>
<dbReference type="RefSeq" id="WP_121462969.1">
    <property type="nucleotide sequence ID" value="NZ_RBXB01000004.1"/>
</dbReference>
<dbReference type="InterPro" id="IPR011989">
    <property type="entry name" value="ARM-like"/>
</dbReference>
<protein>
    <recommendedName>
        <fullName evidence="3">HEAT repeat protein</fullName>
    </recommendedName>
</protein>
<dbReference type="SUPFAM" id="SSF48371">
    <property type="entry name" value="ARM repeat"/>
    <property type="match status" value="1"/>
</dbReference>
<organism evidence="1 2">
    <name type="scientific">Chryseobacterium defluvii</name>
    <dbReference type="NCBI Taxonomy" id="160396"/>
    <lineage>
        <taxon>Bacteria</taxon>
        <taxon>Pseudomonadati</taxon>
        <taxon>Bacteroidota</taxon>
        <taxon>Flavobacteriia</taxon>
        <taxon>Flavobacteriales</taxon>
        <taxon>Weeksellaceae</taxon>
        <taxon>Chryseobacterium group</taxon>
        <taxon>Chryseobacterium</taxon>
    </lineage>
</organism>
<evidence type="ECO:0000313" key="2">
    <source>
        <dbReference type="Proteomes" id="UP000272428"/>
    </source>
</evidence>